<reference evidence="1" key="1">
    <citation type="journal article" date="2023" name="PLoS Negl. Trop. Dis.">
        <title>A genome sequence for Biomphalaria pfeifferi, the major vector snail for the human-infecting parasite Schistosoma mansoni.</title>
        <authorList>
            <person name="Bu L."/>
            <person name="Lu L."/>
            <person name="Laidemitt M.R."/>
            <person name="Zhang S.M."/>
            <person name="Mutuku M."/>
            <person name="Mkoji G."/>
            <person name="Steinauer M."/>
            <person name="Loker E.S."/>
        </authorList>
    </citation>
    <scope>NUCLEOTIDE SEQUENCE</scope>
    <source>
        <strain evidence="1">KasaAsao</strain>
    </source>
</reference>
<accession>A0AAD8BLI1</accession>
<organism evidence="1 2">
    <name type="scientific">Biomphalaria pfeifferi</name>
    <name type="common">Bloodfluke planorb</name>
    <name type="synonym">Freshwater snail</name>
    <dbReference type="NCBI Taxonomy" id="112525"/>
    <lineage>
        <taxon>Eukaryota</taxon>
        <taxon>Metazoa</taxon>
        <taxon>Spiralia</taxon>
        <taxon>Lophotrochozoa</taxon>
        <taxon>Mollusca</taxon>
        <taxon>Gastropoda</taxon>
        <taxon>Heterobranchia</taxon>
        <taxon>Euthyneura</taxon>
        <taxon>Panpulmonata</taxon>
        <taxon>Hygrophila</taxon>
        <taxon>Lymnaeoidea</taxon>
        <taxon>Planorbidae</taxon>
        <taxon>Biomphalaria</taxon>
    </lineage>
</organism>
<dbReference type="SUPFAM" id="SSF81321">
    <property type="entry name" value="Family A G protein-coupled receptor-like"/>
    <property type="match status" value="1"/>
</dbReference>
<dbReference type="GO" id="GO:0007218">
    <property type="term" value="P:neuropeptide signaling pathway"/>
    <property type="evidence" value="ECO:0007669"/>
    <property type="project" value="UniProtKB-KW"/>
</dbReference>
<protein>
    <submittedName>
        <fullName evidence="1">Neuropeptides capa receptor</fullName>
    </submittedName>
</protein>
<dbReference type="Proteomes" id="UP001233172">
    <property type="component" value="Unassembled WGS sequence"/>
</dbReference>
<sequence>MCFHFHSDSNRHRQTPENDVIDAFDKQDDKNPAGSLRRLLCHLHNSPLPLYIPSEYASYSLTDEAPSNVGKLFYQLVNTVGCINSSGNLVVYVGLNKQFRDTLGKMFHCCC</sequence>
<comment type="caution">
    <text evidence="1">The sequence shown here is derived from an EMBL/GenBank/DDBJ whole genome shotgun (WGS) entry which is preliminary data.</text>
</comment>
<gene>
    <name evidence="1" type="ORF">Bpfe_014172</name>
</gene>
<proteinExistence type="predicted"/>
<name>A0AAD8BLI1_BIOPF</name>
<evidence type="ECO:0000313" key="1">
    <source>
        <dbReference type="EMBL" id="KAK0056392.1"/>
    </source>
</evidence>
<reference evidence="1" key="2">
    <citation type="submission" date="2023-04" db="EMBL/GenBank/DDBJ databases">
        <authorList>
            <person name="Bu L."/>
            <person name="Lu L."/>
            <person name="Laidemitt M.R."/>
            <person name="Zhang S.M."/>
            <person name="Mutuku M."/>
            <person name="Mkoji G."/>
            <person name="Steinauer M."/>
            <person name="Loker E.S."/>
        </authorList>
    </citation>
    <scope>NUCLEOTIDE SEQUENCE</scope>
    <source>
        <strain evidence="1">KasaAsao</strain>
        <tissue evidence="1">Whole Snail</tissue>
    </source>
</reference>
<keyword evidence="1" id="KW-0527">Neuropeptide</keyword>
<dbReference type="AlphaFoldDB" id="A0AAD8BLI1"/>
<dbReference type="Gene3D" id="1.20.1070.10">
    <property type="entry name" value="Rhodopsin 7-helix transmembrane proteins"/>
    <property type="match status" value="1"/>
</dbReference>
<keyword evidence="2" id="KW-1185">Reference proteome</keyword>
<evidence type="ECO:0000313" key="2">
    <source>
        <dbReference type="Proteomes" id="UP001233172"/>
    </source>
</evidence>
<dbReference type="EMBL" id="JASAOG010000062">
    <property type="protein sequence ID" value="KAK0056392.1"/>
    <property type="molecule type" value="Genomic_DNA"/>
</dbReference>
<keyword evidence="1" id="KW-0675">Receptor</keyword>